<dbReference type="CDD" id="cd11644">
    <property type="entry name" value="Precorrin-6Y-MT"/>
    <property type="match status" value="1"/>
</dbReference>
<dbReference type="NCBIfam" id="TIGR02469">
    <property type="entry name" value="CbiT"/>
    <property type="match status" value="1"/>
</dbReference>
<evidence type="ECO:0000313" key="8">
    <source>
        <dbReference type="Proteomes" id="UP000196475"/>
    </source>
</evidence>
<dbReference type="Gene3D" id="3.40.50.150">
    <property type="entry name" value="Vaccinia Virus protein VP39"/>
    <property type="match status" value="1"/>
</dbReference>
<proteinExistence type="predicted"/>
<organism evidence="7 8">
    <name type="scientific">Bacillus thermozeamaize</name>
    <dbReference type="NCBI Taxonomy" id="230954"/>
    <lineage>
        <taxon>Bacteria</taxon>
        <taxon>Bacillati</taxon>
        <taxon>Bacillota</taxon>
        <taxon>Bacilli</taxon>
        <taxon>Bacillales</taxon>
        <taxon>Bacillaceae</taxon>
        <taxon>Bacillus</taxon>
    </lineage>
</organism>
<keyword evidence="5" id="KW-0949">S-adenosyl-L-methionine</keyword>
<evidence type="ECO:0000256" key="3">
    <source>
        <dbReference type="ARBA" id="ARBA00022603"/>
    </source>
</evidence>
<comment type="pathway">
    <text evidence="1">Cofactor biosynthesis; adenosylcobalamin biosynthesis.</text>
</comment>
<dbReference type="InterPro" id="IPR000878">
    <property type="entry name" value="4pyrrol_Mease"/>
</dbReference>
<gene>
    <name evidence="7" type="ORF">BAA01_15805</name>
</gene>
<dbReference type="InterPro" id="IPR029063">
    <property type="entry name" value="SAM-dependent_MTases_sf"/>
</dbReference>
<dbReference type="Gene3D" id="3.30.950.10">
    <property type="entry name" value="Methyltransferase, Cobalt-precorrin-4 Transmethylase, Domain 2"/>
    <property type="match status" value="1"/>
</dbReference>
<dbReference type="CDD" id="cd02440">
    <property type="entry name" value="AdoMet_MTases"/>
    <property type="match status" value="1"/>
</dbReference>
<keyword evidence="2" id="KW-0169">Cobalamin biosynthesis</keyword>
<accession>A0A1Y3Q110</accession>
<dbReference type="InterPro" id="IPR012818">
    <property type="entry name" value="CbiE"/>
</dbReference>
<sequence>MTDAIKVIGIGDDGRRSLLPQYERWIEESQVLVGGKRHLAFFPDYQGEKVEMAGSLKDVVQRLKEETRPTVVLASGDPLFYGIGGYLAKHMPVEVYPNLSSLQLAFARMGESWHDAYIHSVHGRPLTGLAQRIDGRHKVVLLTDETNSPQAIAAYLKKFGMTEYKAFVAENLGGEQERTGWYTLDEMMAQTFSPLNIVVLKRVGPSPQWPLGIDDEAFAQRKPDKGLITKKEVRVLSLAQLALRPDSVVWDIGTCTGSVAIEAARLAREGTVYAIEKNEGDLELCRRNMLTFRTDFVLKHGKAPEGLEDFPDPDAIFIGGTGGRLDALLHACAGRLKPGGTIVLNAATVETLSQALSVFQALGFATQVTQVQVSRSKPILNMNRFEALNPVFILRAFREGSDKP</sequence>
<evidence type="ECO:0000259" key="6">
    <source>
        <dbReference type="Pfam" id="PF00590"/>
    </source>
</evidence>
<evidence type="ECO:0000313" key="7">
    <source>
        <dbReference type="EMBL" id="OUM90319.1"/>
    </source>
</evidence>
<dbReference type="SUPFAM" id="SSF53790">
    <property type="entry name" value="Tetrapyrrole methylase"/>
    <property type="match status" value="1"/>
</dbReference>
<dbReference type="AlphaFoldDB" id="A0A1Y3Q110"/>
<dbReference type="InterPro" id="IPR050714">
    <property type="entry name" value="Cobalamin_biosynth_MTase"/>
</dbReference>
<keyword evidence="3" id="KW-0489">Methyltransferase</keyword>
<dbReference type="Pfam" id="PF00590">
    <property type="entry name" value="TP_methylase"/>
    <property type="match status" value="1"/>
</dbReference>
<dbReference type="InterPro" id="IPR035996">
    <property type="entry name" value="4pyrrol_Methylase_sf"/>
</dbReference>
<reference evidence="8" key="1">
    <citation type="submission" date="2016-06" db="EMBL/GenBank/DDBJ databases">
        <authorList>
            <person name="Nascimento L."/>
            <person name="Pereira R.V."/>
            <person name="Martins L.F."/>
            <person name="Quaggio R.B."/>
            <person name="Silva A.M."/>
            <person name="Setubal J.C."/>
        </authorList>
    </citation>
    <scope>NUCLEOTIDE SEQUENCE [LARGE SCALE GENOMIC DNA]</scope>
</reference>
<dbReference type="PIRSF" id="PIRSF036428">
    <property type="entry name" value="CobL"/>
    <property type="match status" value="1"/>
</dbReference>
<dbReference type="Gene3D" id="3.40.1010.10">
    <property type="entry name" value="Cobalt-precorrin-4 Transmethylase, Domain 1"/>
    <property type="match status" value="1"/>
</dbReference>
<dbReference type="PANTHER" id="PTHR43182">
    <property type="entry name" value="COBALT-PRECORRIN-6B C(15)-METHYLTRANSFERASE (DECARBOXYLATING)"/>
    <property type="match status" value="1"/>
</dbReference>
<dbReference type="InterPro" id="IPR014777">
    <property type="entry name" value="4pyrrole_Mease_sub1"/>
</dbReference>
<keyword evidence="4" id="KW-0808">Transferase</keyword>
<evidence type="ECO:0000256" key="2">
    <source>
        <dbReference type="ARBA" id="ARBA00022573"/>
    </source>
</evidence>
<dbReference type="GO" id="GO:0032259">
    <property type="term" value="P:methylation"/>
    <property type="evidence" value="ECO:0007669"/>
    <property type="project" value="UniProtKB-KW"/>
</dbReference>
<feature type="domain" description="Tetrapyrrole methylase" evidence="6">
    <location>
        <begin position="7"/>
        <end position="185"/>
    </location>
</feature>
<protein>
    <submittedName>
        <fullName evidence="7">Cobalamin biosynthesis protein CbiE</fullName>
    </submittedName>
</protein>
<evidence type="ECO:0000256" key="4">
    <source>
        <dbReference type="ARBA" id="ARBA00022679"/>
    </source>
</evidence>
<evidence type="ECO:0000256" key="1">
    <source>
        <dbReference type="ARBA" id="ARBA00004953"/>
    </source>
</evidence>
<dbReference type="Proteomes" id="UP000196475">
    <property type="component" value="Unassembled WGS sequence"/>
</dbReference>
<dbReference type="GO" id="GO:0008276">
    <property type="term" value="F:protein methyltransferase activity"/>
    <property type="evidence" value="ECO:0007669"/>
    <property type="project" value="InterPro"/>
</dbReference>
<dbReference type="InterPro" id="IPR006365">
    <property type="entry name" value="Cbl_synth_CobL"/>
</dbReference>
<dbReference type="NCBIfam" id="TIGR02467">
    <property type="entry name" value="CbiE"/>
    <property type="match status" value="1"/>
</dbReference>
<dbReference type="InterPro" id="IPR014008">
    <property type="entry name" value="Cbl_synth_MTase_CbiT"/>
</dbReference>
<dbReference type="GO" id="GO:0009236">
    <property type="term" value="P:cobalamin biosynthetic process"/>
    <property type="evidence" value="ECO:0007669"/>
    <property type="project" value="UniProtKB-UniPathway"/>
</dbReference>
<evidence type="ECO:0000256" key="5">
    <source>
        <dbReference type="ARBA" id="ARBA00022691"/>
    </source>
</evidence>
<name>A0A1Y3Q110_9BACI</name>
<dbReference type="UniPathway" id="UPA00148"/>
<dbReference type="PANTHER" id="PTHR43182:SF1">
    <property type="entry name" value="COBALT-PRECORRIN-7 C(5)-METHYLTRANSFERASE"/>
    <property type="match status" value="1"/>
</dbReference>
<comment type="caution">
    <text evidence="7">The sequence shown here is derived from an EMBL/GenBank/DDBJ whole genome shotgun (WGS) entry which is preliminary data.</text>
</comment>
<dbReference type="EMBL" id="LZRT01000019">
    <property type="protein sequence ID" value="OUM90319.1"/>
    <property type="molecule type" value="Genomic_DNA"/>
</dbReference>
<dbReference type="InterPro" id="IPR014776">
    <property type="entry name" value="4pyrrole_Mease_sub2"/>
</dbReference>
<dbReference type="SUPFAM" id="SSF53335">
    <property type="entry name" value="S-adenosyl-L-methionine-dependent methyltransferases"/>
    <property type="match status" value="1"/>
</dbReference>